<feature type="domain" description="ATP synthase epsilon subunit C-terminal" evidence="17">
    <location>
        <begin position="87"/>
        <end position="135"/>
    </location>
</feature>
<keyword evidence="6 14" id="KW-1003">Cell membrane</keyword>
<dbReference type="InterPro" id="IPR020547">
    <property type="entry name" value="ATP_synth_F1_esu_C"/>
</dbReference>
<dbReference type="OrthoDB" id="9804110at2"/>
<dbReference type="GO" id="GO:0005524">
    <property type="term" value="F:ATP binding"/>
    <property type="evidence" value="ECO:0007669"/>
    <property type="project" value="UniProtKB-UniRule"/>
</dbReference>
<evidence type="ECO:0000256" key="7">
    <source>
        <dbReference type="ARBA" id="ARBA00022781"/>
    </source>
</evidence>
<dbReference type="PANTHER" id="PTHR13822:SF10">
    <property type="entry name" value="ATP SYNTHASE EPSILON CHAIN, CHLOROPLASTIC"/>
    <property type="match status" value="1"/>
</dbReference>
<dbReference type="InterPro" id="IPR020546">
    <property type="entry name" value="ATP_synth_F1_dsu/esu_N"/>
</dbReference>
<keyword evidence="9 14" id="KW-0472">Membrane</keyword>
<evidence type="ECO:0000256" key="4">
    <source>
        <dbReference type="ARBA" id="ARBA00014480"/>
    </source>
</evidence>
<organism evidence="19 20">
    <name type="scientific">Vagococcus teuberi</name>
    <dbReference type="NCBI Taxonomy" id="519472"/>
    <lineage>
        <taxon>Bacteria</taxon>
        <taxon>Bacillati</taxon>
        <taxon>Bacillota</taxon>
        <taxon>Bacilli</taxon>
        <taxon>Lactobacillales</taxon>
        <taxon>Enterococcaceae</taxon>
        <taxon>Vagococcus</taxon>
    </lineage>
</organism>
<evidence type="ECO:0000259" key="18">
    <source>
        <dbReference type="Pfam" id="PF02823"/>
    </source>
</evidence>
<dbReference type="GO" id="GO:0005886">
    <property type="term" value="C:plasma membrane"/>
    <property type="evidence" value="ECO:0007669"/>
    <property type="project" value="UniProtKB-SubCell"/>
</dbReference>
<sequence>MSTFMVNIVTPDGLIYEHEANFLVANTEAGSLGILPKHCPLIAPLKIDAVRIDREGDINDWIAVNGGVIEVRDNVVSIIANSAETEENIDISRAEQARKRAEQKIEAAKNEQNQSIDMARAEVALYRALNRLNVANKRR</sequence>
<feature type="coiled-coil region" evidence="16">
    <location>
        <begin position="84"/>
        <end position="118"/>
    </location>
</feature>
<reference evidence="19 20" key="1">
    <citation type="submission" date="2016-09" db="EMBL/GenBank/DDBJ databases">
        <title>Vagococcus teuberi sp. nov., isolated from the Malian artisanal sour milk fene.</title>
        <authorList>
            <person name="Wullschleger S."/>
            <person name="Seifert C."/>
            <person name="Baumgartner S."/>
            <person name="Lacroix C."/>
            <person name="Bonfoh B."/>
            <person name="Stevens M.J."/>
            <person name="Meile L."/>
        </authorList>
    </citation>
    <scope>NUCLEOTIDE SEQUENCE [LARGE SCALE GENOMIC DNA]</scope>
    <source>
        <strain evidence="19 20">DSM 21459</strain>
    </source>
</reference>
<dbReference type="Proteomes" id="UP000191200">
    <property type="component" value="Chromosome"/>
</dbReference>
<dbReference type="PANTHER" id="PTHR13822">
    <property type="entry name" value="ATP SYNTHASE DELTA/EPSILON CHAIN"/>
    <property type="match status" value="1"/>
</dbReference>
<accession>A0A1J0A5A3</accession>
<evidence type="ECO:0000256" key="12">
    <source>
        <dbReference type="ARBA" id="ARBA00030215"/>
    </source>
</evidence>
<dbReference type="Pfam" id="PF02823">
    <property type="entry name" value="ATP-synt_DE_N"/>
    <property type="match status" value="1"/>
</dbReference>
<dbReference type="Gene3D" id="1.20.5.440">
    <property type="entry name" value="ATP synthase delta/epsilon subunit, C-terminal domain"/>
    <property type="match status" value="1"/>
</dbReference>
<dbReference type="Pfam" id="PF00401">
    <property type="entry name" value="ATP-synt_DE"/>
    <property type="match status" value="1"/>
</dbReference>
<dbReference type="InterPro" id="IPR001469">
    <property type="entry name" value="ATP_synth_F1_dsu/esu"/>
</dbReference>
<dbReference type="RefSeq" id="WP_071456700.1">
    <property type="nucleotide sequence ID" value="NZ_CABJEN010000007.1"/>
</dbReference>
<proteinExistence type="inferred from homology"/>
<evidence type="ECO:0000256" key="2">
    <source>
        <dbReference type="ARBA" id="ARBA00004202"/>
    </source>
</evidence>
<comment type="subunit">
    <text evidence="14 15">F-type ATPases have 2 components, CF(1) - the catalytic core - and CF(0) - the membrane proton channel. CF(1) has five subunits: alpha(3), beta(3), gamma(1), delta(1), epsilon(1). CF(0) has three main subunits: a, b and c.</text>
</comment>
<dbReference type="NCBIfam" id="TIGR01216">
    <property type="entry name" value="ATP_synt_epsi"/>
    <property type="match status" value="1"/>
</dbReference>
<evidence type="ECO:0000256" key="13">
    <source>
        <dbReference type="ARBA" id="ARBA00031795"/>
    </source>
</evidence>
<dbReference type="NCBIfam" id="NF001846">
    <property type="entry name" value="PRK00571.1-3"/>
    <property type="match status" value="1"/>
</dbReference>
<keyword evidence="10 14" id="KW-0139">CF(1)</keyword>
<dbReference type="KEGG" id="vte:BHY08_04280"/>
<keyword evidence="16" id="KW-0175">Coiled coil</keyword>
<evidence type="ECO:0000256" key="8">
    <source>
        <dbReference type="ARBA" id="ARBA00023065"/>
    </source>
</evidence>
<evidence type="ECO:0000256" key="3">
    <source>
        <dbReference type="ARBA" id="ARBA00005712"/>
    </source>
</evidence>
<feature type="domain" description="ATP synthase F1 complex delta/epsilon subunit N-terminal" evidence="18">
    <location>
        <begin position="5"/>
        <end position="83"/>
    </location>
</feature>
<dbReference type="SUPFAM" id="SSF46604">
    <property type="entry name" value="Epsilon subunit of F1F0-ATP synthase C-terminal domain"/>
    <property type="match status" value="1"/>
</dbReference>
<evidence type="ECO:0000256" key="5">
    <source>
        <dbReference type="ARBA" id="ARBA00022448"/>
    </source>
</evidence>
<name>A0A1J0A5A3_9ENTE</name>
<dbReference type="GO" id="GO:0046933">
    <property type="term" value="F:proton-transporting ATP synthase activity, rotational mechanism"/>
    <property type="evidence" value="ECO:0007669"/>
    <property type="project" value="UniProtKB-UniRule"/>
</dbReference>
<evidence type="ECO:0000256" key="10">
    <source>
        <dbReference type="ARBA" id="ARBA00023196"/>
    </source>
</evidence>
<evidence type="ECO:0000256" key="1">
    <source>
        <dbReference type="ARBA" id="ARBA00003543"/>
    </source>
</evidence>
<dbReference type="HAMAP" id="MF_00530">
    <property type="entry name" value="ATP_synth_epsil_bac"/>
    <property type="match status" value="1"/>
</dbReference>
<comment type="similarity">
    <text evidence="3 14 15">Belongs to the ATPase epsilon chain family.</text>
</comment>
<gene>
    <name evidence="14" type="primary">atpC</name>
    <name evidence="19" type="ORF">BHY08_04280</name>
</gene>
<dbReference type="GO" id="GO:0045259">
    <property type="term" value="C:proton-transporting ATP synthase complex"/>
    <property type="evidence" value="ECO:0007669"/>
    <property type="project" value="UniProtKB-KW"/>
</dbReference>
<dbReference type="SUPFAM" id="SSF51344">
    <property type="entry name" value="Epsilon subunit of F1F0-ATP synthase N-terminal domain"/>
    <property type="match status" value="1"/>
</dbReference>
<dbReference type="InterPro" id="IPR036771">
    <property type="entry name" value="ATPsynth_dsu/esu_N"/>
</dbReference>
<dbReference type="AlphaFoldDB" id="A0A1J0A5A3"/>
<keyword evidence="8 14" id="KW-0406">Ion transport</keyword>
<evidence type="ECO:0000259" key="17">
    <source>
        <dbReference type="Pfam" id="PF00401"/>
    </source>
</evidence>
<evidence type="ECO:0000313" key="20">
    <source>
        <dbReference type="Proteomes" id="UP000191200"/>
    </source>
</evidence>
<dbReference type="CDD" id="cd12152">
    <property type="entry name" value="F1-ATPase_delta"/>
    <property type="match status" value="1"/>
</dbReference>
<dbReference type="EMBL" id="CP017267">
    <property type="protein sequence ID" value="APB31115.1"/>
    <property type="molecule type" value="Genomic_DNA"/>
</dbReference>
<keyword evidence="7 14" id="KW-0375">Hydrogen ion transport</keyword>
<protein>
    <recommendedName>
        <fullName evidence="4 14">ATP synthase epsilon chain</fullName>
    </recommendedName>
    <alternativeName>
        <fullName evidence="13 14">ATP synthase F1 sector epsilon subunit</fullName>
    </alternativeName>
    <alternativeName>
        <fullName evidence="12 14">F-ATPase epsilon subunit</fullName>
    </alternativeName>
</protein>
<dbReference type="FunFam" id="1.20.5.440:FF:000001">
    <property type="entry name" value="ATP synthase epsilon chain"/>
    <property type="match status" value="1"/>
</dbReference>
<keyword evidence="11 14" id="KW-0066">ATP synthesis</keyword>
<evidence type="ECO:0000256" key="9">
    <source>
        <dbReference type="ARBA" id="ARBA00023136"/>
    </source>
</evidence>
<dbReference type="STRING" id="519472.BHY08_04280"/>
<comment type="function">
    <text evidence="1 14">Produces ATP from ADP in the presence of a proton gradient across the membrane.</text>
</comment>
<evidence type="ECO:0000256" key="14">
    <source>
        <dbReference type="HAMAP-Rule" id="MF_00530"/>
    </source>
</evidence>
<evidence type="ECO:0000256" key="16">
    <source>
        <dbReference type="SAM" id="Coils"/>
    </source>
</evidence>
<dbReference type="InterPro" id="IPR036794">
    <property type="entry name" value="ATP_F1_dsu/esu_C_sf"/>
</dbReference>
<evidence type="ECO:0000256" key="6">
    <source>
        <dbReference type="ARBA" id="ARBA00022475"/>
    </source>
</evidence>
<evidence type="ECO:0000256" key="11">
    <source>
        <dbReference type="ARBA" id="ARBA00023310"/>
    </source>
</evidence>
<evidence type="ECO:0000256" key="15">
    <source>
        <dbReference type="RuleBase" id="RU003656"/>
    </source>
</evidence>
<keyword evidence="20" id="KW-1185">Reference proteome</keyword>
<keyword evidence="5 14" id="KW-0813">Transport</keyword>
<dbReference type="Gene3D" id="2.60.15.10">
    <property type="entry name" value="F0F1 ATP synthase delta/epsilon subunit, N-terminal"/>
    <property type="match status" value="1"/>
</dbReference>
<evidence type="ECO:0000313" key="19">
    <source>
        <dbReference type="EMBL" id="APB31115.1"/>
    </source>
</evidence>
<comment type="subcellular location">
    <subcellularLocation>
        <location evidence="2 14">Cell membrane</location>
        <topology evidence="2 14">Peripheral membrane protein</topology>
    </subcellularLocation>
</comment>